<dbReference type="CDD" id="cd00570">
    <property type="entry name" value="GST_N_family"/>
    <property type="match status" value="1"/>
</dbReference>
<dbReference type="GO" id="GO:0005737">
    <property type="term" value="C:cytoplasm"/>
    <property type="evidence" value="ECO:0007669"/>
    <property type="project" value="TreeGrafter"/>
</dbReference>
<dbReference type="InterPro" id="IPR036249">
    <property type="entry name" value="Thioredoxin-like_sf"/>
</dbReference>
<dbReference type="AlphaFoldDB" id="A0A444XRQ7"/>
<sequence length="396" mass="46773">MEEADLKLYTLWYNPYSMSVVWALKLKGIAFENIEEDRFNKVLNFYNNTTLFIRKHQCLFIWWKTNFADDEEKKKAIEKVQEQLKVVEDQCFSDEKNFFGGDTINMVDLAFGSVLKFIEALEEFNDLKVIEPGKFHHLHSWFNDFKDVQVIKENLNPNDQMVAYFKVVKEKYQTMAELKLHGFWYSPLTLRVILTLKLKGITYEYIEEDRFNKSPQLLEYNPVHKLTPVLVHHGKSICESMIIVEYVDEVWPQNPLVPHDPYDRAQARFWVAYADQMIPAVKPLFHIITDDEVREKAIERVQKHLKVIDNQCLIDQKFFNGDHINIVDIALGSVIKFLVTIEDLNQLKVMEAHKFPHLYSRFSNFKNSPIVKENIPNSEKLIACIKLMREKMYAHS</sequence>
<dbReference type="Proteomes" id="UP000289738">
    <property type="component" value="Chromosome B09"/>
</dbReference>
<dbReference type="SUPFAM" id="SSF52833">
    <property type="entry name" value="Thioredoxin-like"/>
    <property type="match status" value="2"/>
</dbReference>
<dbReference type="STRING" id="3818.A0A444XRQ7"/>
<dbReference type="EC" id="2.5.1.18" evidence="1"/>
<dbReference type="InterPro" id="IPR045074">
    <property type="entry name" value="GST_C_Tau"/>
</dbReference>
<accession>A0A444XRQ7</accession>
<dbReference type="Pfam" id="PF00043">
    <property type="entry name" value="GST_C"/>
    <property type="match status" value="2"/>
</dbReference>
<feature type="domain" description="GST C-terminal" evidence="6">
    <location>
        <begin position="260"/>
        <end position="394"/>
    </location>
</feature>
<dbReference type="SFLD" id="SFLDG00358">
    <property type="entry name" value="Main_(cytGST)"/>
    <property type="match status" value="1"/>
</dbReference>
<dbReference type="SFLD" id="SFLDS00019">
    <property type="entry name" value="Glutathione_Transferase_(cytos"/>
    <property type="match status" value="1"/>
</dbReference>
<evidence type="ECO:0000256" key="3">
    <source>
        <dbReference type="ARBA" id="ARBA00025743"/>
    </source>
</evidence>
<dbReference type="PROSITE" id="PS50405">
    <property type="entry name" value="GST_CTER"/>
    <property type="match status" value="2"/>
</dbReference>
<dbReference type="PANTHER" id="PTHR11260:SF679">
    <property type="entry name" value="GLUTATHIONE TRANSFERASE"/>
    <property type="match status" value="1"/>
</dbReference>
<dbReference type="InterPro" id="IPR040079">
    <property type="entry name" value="Glutathione_S-Trfase"/>
</dbReference>
<dbReference type="PANTHER" id="PTHR11260">
    <property type="entry name" value="GLUTATHIONE S-TRANSFERASE, GST, SUPERFAMILY, GST DOMAIN CONTAINING"/>
    <property type="match status" value="1"/>
</dbReference>
<protein>
    <recommendedName>
        <fullName evidence="1">glutathione transferase</fullName>
        <ecNumber evidence="1">2.5.1.18</ecNumber>
    </recommendedName>
</protein>
<dbReference type="FunFam" id="3.40.30.10:FF:000044">
    <property type="entry name" value="Glutathione S-transferase GSTU6"/>
    <property type="match status" value="1"/>
</dbReference>
<evidence type="ECO:0000259" key="6">
    <source>
        <dbReference type="PROSITE" id="PS50405"/>
    </source>
</evidence>
<dbReference type="SFLD" id="SFLDG01152">
    <property type="entry name" value="Main.3:_Omega-_and_Tau-like"/>
    <property type="match status" value="1"/>
</dbReference>
<organism evidence="7 8">
    <name type="scientific">Arachis hypogaea</name>
    <name type="common">Peanut</name>
    <dbReference type="NCBI Taxonomy" id="3818"/>
    <lineage>
        <taxon>Eukaryota</taxon>
        <taxon>Viridiplantae</taxon>
        <taxon>Streptophyta</taxon>
        <taxon>Embryophyta</taxon>
        <taxon>Tracheophyta</taxon>
        <taxon>Spermatophyta</taxon>
        <taxon>Magnoliopsida</taxon>
        <taxon>eudicotyledons</taxon>
        <taxon>Gunneridae</taxon>
        <taxon>Pentapetalae</taxon>
        <taxon>rosids</taxon>
        <taxon>fabids</taxon>
        <taxon>Fabales</taxon>
        <taxon>Fabaceae</taxon>
        <taxon>Papilionoideae</taxon>
        <taxon>50 kb inversion clade</taxon>
        <taxon>dalbergioids sensu lato</taxon>
        <taxon>Dalbergieae</taxon>
        <taxon>Pterocarpus clade</taxon>
        <taxon>Arachis</taxon>
    </lineage>
</organism>
<dbReference type="Pfam" id="PF02798">
    <property type="entry name" value="GST_N"/>
    <property type="match status" value="1"/>
</dbReference>
<dbReference type="InterPro" id="IPR036282">
    <property type="entry name" value="Glutathione-S-Trfase_C_sf"/>
</dbReference>
<keyword evidence="8" id="KW-1185">Reference proteome</keyword>
<dbReference type="InterPro" id="IPR045073">
    <property type="entry name" value="Omega/Tau-like"/>
</dbReference>
<evidence type="ECO:0000256" key="1">
    <source>
        <dbReference type="ARBA" id="ARBA00012452"/>
    </source>
</evidence>
<dbReference type="PROSITE" id="PS50404">
    <property type="entry name" value="GST_NTER"/>
    <property type="match status" value="1"/>
</dbReference>
<dbReference type="GO" id="GO:0006749">
    <property type="term" value="P:glutathione metabolic process"/>
    <property type="evidence" value="ECO:0007669"/>
    <property type="project" value="InterPro"/>
</dbReference>
<reference evidence="7 8" key="1">
    <citation type="submission" date="2019-01" db="EMBL/GenBank/DDBJ databases">
        <title>Sequencing of cultivated peanut Arachis hypogaea provides insights into genome evolution and oil improvement.</title>
        <authorList>
            <person name="Chen X."/>
        </authorList>
    </citation>
    <scope>NUCLEOTIDE SEQUENCE [LARGE SCALE GENOMIC DNA]</scope>
    <source>
        <strain evidence="8">cv. Fuhuasheng</strain>
        <tissue evidence="7">Leaves</tissue>
    </source>
</reference>
<proteinExistence type="inferred from homology"/>
<feature type="domain" description="GST C-terminal" evidence="6">
    <location>
        <begin position="32"/>
        <end position="165"/>
    </location>
</feature>
<dbReference type="Gene3D" id="3.40.30.10">
    <property type="entry name" value="Glutaredoxin"/>
    <property type="match status" value="2"/>
</dbReference>
<gene>
    <name evidence="7" type="ORF">Ahy_B09g098381</name>
</gene>
<dbReference type="Gene3D" id="1.20.1050.10">
    <property type="match status" value="2"/>
</dbReference>
<evidence type="ECO:0000256" key="4">
    <source>
        <dbReference type="ARBA" id="ARBA00047960"/>
    </source>
</evidence>
<name>A0A444XRQ7_ARAHY</name>
<keyword evidence="2" id="KW-0808">Transferase</keyword>
<comment type="caution">
    <text evidence="7">The sequence shown here is derived from an EMBL/GenBank/DDBJ whole genome shotgun (WGS) entry which is preliminary data.</text>
</comment>
<evidence type="ECO:0000259" key="5">
    <source>
        <dbReference type="PROSITE" id="PS50404"/>
    </source>
</evidence>
<dbReference type="CDD" id="cd03185">
    <property type="entry name" value="GST_C_Tau"/>
    <property type="match status" value="2"/>
</dbReference>
<evidence type="ECO:0000313" key="8">
    <source>
        <dbReference type="Proteomes" id="UP000289738"/>
    </source>
</evidence>
<dbReference type="InterPro" id="IPR004046">
    <property type="entry name" value="GST_C"/>
</dbReference>
<evidence type="ECO:0000256" key="2">
    <source>
        <dbReference type="ARBA" id="ARBA00022679"/>
    </source>
</evidence>
<evidence type="ECO:0000313" key="7">
    <source>
        <dbReference type="EMBL" id="RYQ92204.1"/>
    </source>
</evidence>
<dbReference type="GO" id="GO:0004364">
    <property type="term" value="F:glutathione transferase activity"/>
    <property type="evidence" value="ECO:0007669"/>
    <property type="project" value="UniProtKB-EC"/>
</dbReference>
<dbReference type="CDD" id="cd03058">
    <property type="entry name" value="GST_N_Tau"/>
    <property type="match status" value="1"/>
</dbReference>
<dbReference type="InterPro" id="IPR010987">
    <property type="entry name" value="Glutathione-S-Trfase_C-like"/>
</dbReference>
<dbReference type="InterPro" id="IPR004045">
    <property type="entry name" value="Glutathione_S-Trfase_N"/>
</dbReference>
<comment type="similarity">
    <text evidence="3">Belongs to the GST superfamily. Tau family.</text>
</comment>
<feature type="domain" description="GST N-terminal" evidence="5">
    <location>
        <begin position="176"/>
        <end position="255"/>
    </location>
</feature>
<dbReference type="SUPFAM" id="SSF47616">
    <property type="entry name" value="GST C-terminal domain-like"/>
    <property type="match status" value="2"/>
</dbReference>
<comment type="catalytic activity">
    <reaction evidence="4">
        <text>RX + glutathione = an S-substituted glutathione + a halide anion + H(+)</text>
        <dbReference type="Rhea" id="RHEA:16437"/>
        <dbReference type="ChEBI" id="CHEBI:15378"/>
        <dbReference type="ChEBI" id="CHEBI:16042"/>
        <dbReference type="ChEBI" id="CHEBI:17792"/>
        <dbReference type="ChEBI" id="CHEBI:57925"/>
        <dbReference type="ChEBI" id="CHEBI:90779"/>
        <dbReference type="EC" id="2.5.1.18"/>
    </reaction>
</comment>
<dbReference type="EMBL" id="SDMP01000019">
    <property type="protein sequence ID" value="RYQ92204.1"/>
    <property type="molecule type" value="Genomic_DNA"/>
</dbReference>